<evidence type="ECO:0000313" key="4">
    <source>
        <dbReference type="Proteomes" id="UP000076584"/>
    </source>
</evidence>
<dbReference type="EMBL" id="LFIW01001642">
    <property type="protein sequence ID" value="KZL81484.1"/>
    <property type="molecule type" value="Genomic_DNA"/>
</dbReference>
<sequence length="396" mass="45588">MSDEFDFDASDVVAVREDPGQQPELIGQRFHLSIRYSESASVLFRLSYSTNTTAYLQIRVDCIQSLEKRTYNKSSTNPSSPPFLETVRQQLNNMHSVTRLRFQLHGGSNAQLIVPLGYTIGKVSGDSVGDTHGSPESLAAASLFSLYFRHDILKNKQFGKYKWAIKEFPNLPEIMKQHYNECMANVDRLYVGTGGQVLKYNKESPPPAREHCRSPTPSTPLSCGSTVPFNTGSYYRGSPPPYEECPSKEQSPRATSAAIFAESPGLVPPRYSDIKQRNVLDPFQGSRHYGSEDTDIHQIAKRKRPLTAFRPEKTWRSLFDDESNVGHLELQCKRIELQRREIELQHREIKLRHREIELQRREIELQRRKIELQRQQIEQPRNNVDELQTRIEKLEE</sequence>
<feature type="coiled-coil region" evidence="1">
    <location>
        <begin position="325"/>
        <end position="376"/>
    </location>
</feature>
<reference evidence="3 4" key="1">
    <citation type="submission" date="2015-06" db="EMBL/GenBank/DDBJ databases">
        <title>Survival trade-offs in plant roots during colonization by closely related pathogenic and mutualistic fungi.</title>
        <authorList>
            <person name="Hacquard S."/>
            <person name="Kracher B."/>
            <person name="Hiruma K."/>
            <person name="Weinman A."/>
            <person name="Muench P."/>
            <person name="Garrido Oter R."/>
            <person name="Ver Loren van Themaat E."/>
            <person name="Dallerey J.-F."/>
            <person name="Damm U."/>
            <person name="Henrissat B."/>
            <person name="Lespinet O."/>
            <person name="Thon M."/>
            <person name="Kemen E."/>
            <person name="McHardy A.C."/>
            <person name="Schulze-Lefert P."/>
            <person name="O'Connell R.J."/>
        </authorList>
    </citation>
    <scope>NUCLEOTIDE SEQUENCE [LARGE SCALE GENOMIC DNA]</scope>
    <source>
        <strain evidence="3 4">MAFF 238704</strain>
    </source>
</reference>
<keyword evidence="4" id="KW-1185">Reference proteome</keyword>
<dbReference type="Proteomes" id="UP000076584">
    <property type="component" value="Unassembled WGS sequence"/>
</dbReference>
<name>A0A167BM42_COLIC</name>
<organism evidence="3 4">
    <name type="scientific">Colletotrichum incanum</name>
    <name type="common">Soybean anthracnose fungus</name>
    <dbReference type="NCBI Taxonomy" id="1573173"/>
    <lineage>
        <taxon>Eukaryota</taxon>
        <taxon>Fungi</taxon>
        <taxon>Dikarya</taxon>
        <taxon>Ascomycota</taxon>
        <taxon>Pezizomycotina</taxon>
        <taxon>Sordariomycetes</taxon>
        <taxon>Hypocreomycetidae</taxon>
        <taxon>Glomerellales</taxon>
        <taxon>Glomerellaceae</taxon>
        <taxon>Colletotrichum</taxon>
        <taxon>Colletotrichum spaethianum species complex</taxon>
    </lineage>
</organism>
<evidence type="ECO:0000256" key="2">
    <source>
        <dbReference type="SAM" id="MobiDB-lite"/>
    </source>
</evidence>
<evidence type="ECO:0000256" key="1">
    <source>
        <dbReference type="SAM" id="Coils"/>
    </source>
</evidence>
<gene>
    <name evidence="3" type="ORF">CI238_13370</name>
</gene>
<dbReference type="AlphaFoldDB" id="A0A167BM42"/>
<evidence type="ECO:0000313" key="3">
    <source>
        <dbReference type="EMBL" id="KZL81484.1"/>
    </source>
</evidence>
<protein>
    <submittedName>
        <fullName evidence="3">Uncharacterized protein</fullName>
    </submittedName>
</protein>
<accession>A0A167BM42</accession>
<dbReference type="STRING" id="1573173.A0A167BM42"/>
<feature type="region of interest" description="Disordered" evidence="2">
    <location>
        <begin position="200"/>
        <end position="223"/>
    </location>
</feature>
<proteinExistence type="predicted"/>
<dbReference type="OrthoDB" id="4848716at2759"/>
<comment type="caution">
    <text evidence="3">The sequence shown here is derived from an EMBL/GenBank/DDBJ whole genome shotgun (WGS) entry which is preliminary data.</text>
</comment>
<keyword evidence="1" id="KW-0175">Coiled coil</keyword>